<organism evidence="1 2">
    <name type="scientific">Reyranella soli</name>
    <dbReference type="NCBI Taxonomy" id="1230389"/>
    <lineage>
        <taxon>Bacteria</taxon>
        <taxon>Pseudomonadati</taxon>
        <taxon>Pseudomonadota</taxon>
        <taxon>Alphaproteobacteria</taxon>
        <taxon>Hyphomicrobiales</taxon>
        <taxon>Reyranellaceae</taxon>
        <taxon>Reyranella</taxon>
    </lineage>
</organism>
<comment type="caution">
    <text evidence="1">The sequence shown here is derived from an EMBL/GenBank/DDBJ whole genome shotgun (WGS) entry which is preliminary data.</text>
</comment>
<name>A0A512NJ28_9HYPH</name>
<dbReference type="Proteomes" id="UP000321058">
    <property type="component" value="Unassembled WGS sequence"/>
</dbReference>
<evidence type="ECO:0000313" key="2">
    <source>
        <dbReference type="Proteomes" id="UP000321058"/>
    </source>
</evidence>
<keyword evidence="2" id="KW-1185">Reference proteome</keyword>
<dbReference type="AlphaFoldDB" id="A0A512NJ28"/>
<gene>
    <name evidence="1" type="ORF">RSO01_60880</name>
</gene>
<dbReference type="InterPro" id="IPR001343">
    <property type="entry name" value="Hemolysn_Ca-bd"/>
</dbReference>
<dbReference type="SUPFAM" id="SSF51120">
    <property type="entry name" value="beta-Roll"/>
    <property type="match status" value="1"/>
</dbReference>
<protein>
    <recommendedName>
        <fullName evidence="3">Calcium-binding protein</fullName>
    </recommendedName>
</protein>
<dbReference type="InterPro" id="IPR011049">
    <property type="entry name" value="Serralysin-like_metalloprot_C"/>
</dbReference>
<dbReference type="Pfam" id="PF00353">
    <property type="entry name" value="HemolysinCabind"/>
    <property type="match status" value="1"/>
</dbReference>
<dbReference type="EMBL" id="BKAJ01000113">
    <property type="protein sequence ID" value="GEP58922.1"/>
    <property type="molecule type" value="Genomic_DNA"/>
</dbReference>
<evidence type="ECO:0008006" key="3">
    <source>
        <dbReference type="Google" id="ProtNLM"/>
    </source>
</evidence>
<proteinExistence type="predicted"/>
<dbReference type="Gene3D" id="2.150.10.10">
    <property type="entry name" value="Serralysin-like metalloprotease, C-terminal"/>
    <property type="match status" value="1"/>
</dbReference>
<reference evidence="1 2" key="1">
    <citation type="submission" date="2019-07" db="EMBL/GenBank/DDBJ databases">
        <title>Whole genome shotgun sequence of Reyranella soli NBRC 108950.</title>
        <authorList>
            <person name="Hosoyama A."/>
            <person name="Uohara A."/>
            <person name="Ohji S."/>
            <person name="Ichikawa N."/>
        </authorList>
    </citation>
    <scope>NUCLEOTIDE SEQUENCE [LARGE SCALE GENOMIC DNA]</scope>
    <source>
        <strain evidence="1 2">NBRC 108950</strain>
    </source>
</reference>
<dbReference type="GO" id="GO:0005509">
    <property type="term" value="F:calcium ion binding"/>
    <property type="evidence" value="ECO:0007669"/>
    <property type="project" value="InterPro"/>
</dbReference>
<accession>A0A512NJ28</accession>
<evidence type="ECO:0000313" key="1">
    <source>
        <dbReference type="EMBL" id="GEP58922.1"/>
    </source>
</evidence>
<sequence>MSGRIVDFSLQNAATVQSATQYIRFNQIFAEGDLPQGQSLSAVVGTQTVPLQMDVLSRYADGSVKSAVLTIAAPAIAAGATFKGSLAASSAAAGAAVANNAAVARGYDLMVNMNISGVGAVTINAAQKLTAAVASGDFKVLRKGELATEIRFDVAVIRALRVTLDVVTYADGSVSTKVWFQNDAAMGATGGAVLFHSLSIVERGATRFSTNNLTQYQYQVWAQDVTKDNSAAQTLNVRHDIDYLEQTRAIWDYDLTATVRAAPSVPSSWTNVLGFNGLVPYMPTTGGRPDIGPTTEANARWLITQDAPALTHALAQAQAAGSIPWHYYDTAKGHYLSVADYPKLWIDQRGTVRPSQIAADESGWTTDRAHSPDVSYVAWLLTGDRYHLDMLNAQASWVIANTWNDPRQNEQGIIANAVDEVRAQAWSLRTVQEAAYGNPDGSYEKAYFNQIANNNWAHLRARAATLSGTQGEVHGYFGGAYRDTTATPPWQQDFFASTSALAALQGNKDARAVLKWQANFLSGRFLSQDLDPYNGFNYLLNMYGSDGKALTGWAEVAAATRAAGNYAIGTSTGYWAELAAMSNANIITVFAGGEDPTDHRVAADAMRAYGWILGSGMPDLRTDPQYQIVPRMPDGKQIGVSKMRVVSPTAQNTTLTFAGDNVFAYDCGIGRTTLIGTAGADVLIDNSTNGGDRLEGGAGDDYLIGGIGTNVFAPGDGQDYALIRGGAARFEVSAASPGRLEIEGFRPGTDVIAITGTVSLTSILASARSDRFGATLLTISPKRTIRLNGLTPSKITVGMFAIR</sequence>